<protein>
    <recommendedName>
        <fullName evidence="4">Ubiquitin-like protease family profile domain-containing protein</fullName>
    </recommendedName>
</protein>
<evidence type="ECO:0000313" key="5">
    <source>
        <dbReference type="EMBL" id="KIN98611.1"/>
    </source>
</evidence>
<proteinExistence type="inferred from homology"/>
<reference evidence="6" key="2">
    <citation type="submission" date="2015-01" db="EMBL/GenBank/DDBJ databases">
        <title>Evolutionary Origins and Diversification of the Mycorrhizal Mutualists.</title>
        <authorList>
            <consortium name="DOE Joint Genome Institute"/>
            <consortium name="Mycorrhizal Genomics Consortium"/>
            <person name="Kohler A."/>
            <person name="Kuo A."/>
            <person name="Nagy L.G."/>
            <person name="Floudas D."/>
            <person name="Copeland A."/>
            <person name="Barry K.W."/>
            <person name="Cichocki N."/>
            <person name="Veneault-Fourrey C."/>
            <person name="LaButti K."/>
            <person name="Lindquist E.A."/>
            <person name="Lipzen A."/>
            <person name="Lundell T."/>
            <person name="Morin E."/>
            <person name="Murat C."/>
            <person name="Riley R."/>
            <person name="Ohm R."/>
            <person name="Sun H."/>
            <person name="Tunlid A."/>
            <person name="Henrissat B."/>
            <person name="Grigoriev I.V."/>
            <person name="Hibbett D.S."/>
            <person name="Martin F."/>
        </authorList>
    </citation>
    <scope>NUCLEOTIDE SEQUENCE [LARGE SCALE GENOMIC DNA]</scope>
    <source>
        <strain evidence="6">Marx 270</strain>
    </source>
</reference>
<evidence type="ECO:0000256" key="3">
    <source>
        <dbReference type="ARBA" id="ARBA00022801"/>
    </source>
</evidence>
<dbReference type="InParanoid" id="A0A0C3JM31"/>
<reference evidence="5 6" key="1">
    <citation type="submission" date="2014-04" db="EMBL/GenBank/DDBJ databases">
        <authorList>
            <consortium name="DOE Joint Genome Institute"/>
            <person name="Kuo A."/>
            <person name="Kohler A."/>
            <person name="Costa M.D."/>
            <person name="Nagy L.G."/>
            <person name="Floudas D."/>
            <person name="Copeland A."/>
            <person name="Barry K.W."/>
            <person name="Cichocki N."/>
            <person name="Veneault-Fourrey C."/>
            <person name="LaButti K."/>
            <person name="Lindquist E.A."/>
            <person name="Lipzen A."/>
            <person name="Lundell T."/>
            <person name="Morin E."/>
            <person name="Murat C."/>
            <person name="Sun H."/>
            <person name="Tunlid A."/>
            <person name="Henrissat B."/>
            <person name="Grigoriev I.V."/>
            <person name="Hibbett D.S."/>
            <person name="Martin F."/>
            <person name="Nordberg H.P."/>
            <person name="Cantor M.N."/>
            <person name="Hua S.X."/>
        </authorList>
    </citation>
    <scope>NUCLEOTIDE SEQUENCE [LARGE SCALE GENOMIC DNA]</scope>
    <source>
        <strain evidence="5 6">Marx 270</strain>
    </source>
</reference>
<dbReference type="AlphaFoldDB" id="A0A0C3JM31"/>
<keyword evidence="3" id="KW-0378">Hydrolase</keyword>
<accession>A0A0C3JM31</accession>
<dbReference type="InterPro" id="IPR003653">
    <property type="entry name" value="Peptidase_C48_C"/>
</dbReference>
<organism evidence="5 6">
    <name type="scientific">Pisolithus tinctorius Marx 270</name>
    <dbReference type="NCBI Taxonomy" id="870435"/>
    <lineage>
        <taxon>Eukaryota</taxon>
        <taxon>Fungi</taxon>
        <taxon>Dikarya</taxon>
        <taxon>Basidiomycota</taxon>
        <taxon>Agaricomycotina</taxon>
        <taxon>Agaricomycetes</taxon>
        <taxon>Agaricomycetidae</taxon>
        <taxon>Boletales</taxon>
        <taxon>Sclerodermatineae</taxon>
        <taxon>Pisolithaceae</taxon>
        <taxon>Pisolithus</taxon>
    </lineage>
</organism>
<evidence type="ECO:0000256" key="2">
    <source>
        <dbReference type="ARBA" id="ARBA00022670"/>
    </source>
</evidence>
<dbReference type="HOGENOM" id="CLU_210039_0_0_1"/>
<dbReference type="GO" id="GO:0019783">
    <property type="term" value="F:ubiquitin-like protein peptidase activity"/>
    <property type="evidence" value="ECO:0007669"/>
    <property type="project" value="UniProtKB-ARBA"/>
</dbReference>
<feature type="domain" description="Ubiquitin-like protease family profile" evidence="4">
    <location>
        <begin position="1"/>
        <end position="45"/>
    </location>
</feature>
<dbReference type="Proteomes" id="UP000054217">
    <property type="component" value="Unassembled WGS sequence"/>
</dbReference>
<gene>
    <name evidence="5" type="ORF">M404DRAFT_157308</name>
</gene>
<feature type="non-terminal residue" evidence="5">
    <location>
        <position position="1"/>
    </location>
</feature>
<dbReference type="SUPFAM" id="SSF54001">
    <property type="entry name" value="Cysteine proteinases"/>
    <property type="match status" value="1"/>
</dbReference>
<comment type="similarity">
    <text evidence="1">Belongs to the peptidase C48 family.</text>
</comment>
<evidence type="ECO:0000259" key="4">
    <source>
        <dbReference type="Pfam" id="PF02902"/>
    </source>
</evidence>
<evidence type="ECO:0000313" key="6">
    <source>
        <dbReference type="Proteomes" id="UP000054217"/>
    </source>
</evidence>
<sequence>PLQSNGYDCGLWVLAQVAAVLRGCDVTNLREADMHDFRRYLQRLILRIPV</sequence>
<name>A0A0C3JM31_PISTI</name>
<dbReference type="Pfam" id="PF02902">
    <property type="entry name" value="Peptidase_C48"/>
    <property type="match status" value="1"/>
</dbReference>
<keyword evidence="6" id="KW-1185">Reference proteome</keyword>
<dbReference type="GO" id="GO:0006508">
    <property type="term" value="P:proteolysis"/>
    <property type="evidence" value="ECO:0007669"/>
    <property type="project" value="UniProtKB-KW"/>
</dbReference>
<keyword evidence="2" id="KW-0645">Protease</keyword>
<dbReference type="GO" id="GO:0008234">
    <property type="term" value="F:cysteine-type peptidase activity"/>
    <property type="evidence" value="ECO:0007669"/>
    <property type="project" value="InterPro"/>
</dbReference>
<evidence type="ECO:0000256" key="1">
    <source>
        <dbReference type="ARBA" id="ARBA00005234"/>
    </source>
</evidence>
<dbReference type="Gene3D" id="3.40.395.10">
    <property type="entry name" value="Adenoviral Proteinase, Chain A"/>
    <property type="match status" value="1"/>
</dbReference>
<dbReference type="InterPro" id="IPR038765">
    <property type="entry name" value="Papain-like_cys_pep_sf"/>
</dbReference>
<dbReference type="EMBL" id="KN832014">
    <property type="protein sequence ID" value="KIN98611.1"/>
    <property type="molecule type" value="Genomic_DNA"/>
</dbReference>
<dbReference type="OrthoDB" id="2976051at2759"/>